<evidence type="ECO:0000313" key="8">
    <source>
        <dbReference type="Proteomes" id="UP000663828"/>
    </source>
</evidence>
<protein>
    <recommendedName>
        <fullName evidence="5">Calponin-homology (CH) domain-containing protein</fullName>
    </recommendedName>
</protein>
<dbReference type="GO" id="GO:0000278">
    <property type="term" value="P:mitotic cell cycle"/>
    <property type="evidence" value="ECO:0007669"/>
    <property type="project" value="TreeGrafter"/>
</dbReference>
<comment type="subcellular location">
    <subcellularLocation>
        <location evidence="1">Cytoplasm</location>
    </subcellularLocation>
</comment>
<evidence type="ECO:0000256" key="4">
    <source>
        <dbReference type="SAM" id="MobiDB-lite"/>
    </source>
</evidence>
<dbReference type="PANTHER" id="PTHR22706:SF1">
    <property type="entry name" value="ASSEMBLY FACTOR FOR SPINDLE MICROTUBULES"/>
    <property type="match status" value="1"/>
</dbReference>
<gene>
    <name evidence="6" type="ORF">EDS130_LOCUS23721</name>
    <name evidence="7" type="ORF">XAT740_LOCUS38154</name>
</gene>
<dbReference type="OrthoDB" id="2148418at2759"/>
<dbReference type="InterPro" id="IPR051185">
    <property type="entry name" value="ASPM"/>
</dbReference>
<evidence type="ECO:0000256" key="3">
    <source>
        <dbReference type="ARBA" id="ARBA00022860"/>
    </source>
</evidence>
<dbReference type="GO" id="GO:0005737">
    <property type="term" value="C:cytoplasm"/>
    <property type="evidence" value="ECO:0007669"/>
    <property type="project" value="UniProtKB-SubCell"/>
</dbReference>
<feature type="region of interest" description="Disordered" evidence="4">
    <location>
        <begin position="844"/>
        <end position="867"/>
    </location>
</feature>
<keyword evidence="2" id="KW-0963">Cytoplasm</keyword>
<sequence>MNQENQYLNGNLSYEKLLSKTFLRKLEDHDEEQSSITPKRPLLSRDRLMGVFNEISPLSDQNSRFEHSKHVYLSTNSIDSVKPDQSTMSVSENRIFIISPPQPTRSTMIEDDDSTSIPVYIQRKARPAPPSTWKAPVSFPKSSTMIKASTESLQPSPELLPPTSPIVSFQPAIRARIPFNLSSTNTVDKQSHAFTIWLNSLFTPVDFLPNAATNQSTSHEDLTAKKTFKSAIESNRWYTVRDRAREIFARDILPIAAKISADIDVDHCRINPKSDLTFSARSVNRQAFMKFISSYNRTWFRLAMEILFPINIENYHQMKIAIDQYLLQSNQSLSNEISSKKMSMNSSNKIASAQIRLTIKNILIIIVFLERVKILRLIDNDPCLYHRDSKFKSTKESLDVLSRDFISSDTNLLRRLKLAGYEPTYKQTSLDEYNYLITNEENKLFDDLKDGIRLTRCAQILLSSNNEQVAKFDLSTKLKCPVVNLVHKLLNIDQAFDLFQTYGHVDLTGITNKDIMNGNKQRTLELLWRVFTVCYLPKYLSPIDKLNREISILSDSLAKLCSPIEQRLLTIDLACLRKETSPIIRSLTKWIQLICAHYKFWLYDLQESFADGRAFLYIISYYFPSLCDYKRDIKHLTTLATCQTREEHIQFNLELGQQPQQHLINTYERNVKANFRLLEECIKQFGTFSYDLIKYESYAKDLPDQRCTILILAMLAHDLLFDHHQHLDDESDFRHQMIFDEFRSQHSKKEEIEITQENSPEISLINETPNEEVLSAKLSLTYPTENIHLIPIIHLESISVPVKEEDNKTMTNTNDVISQSVLDTMNHDILDRLDLLSEFRTDDVDNHEEEEEEESFSSARSSSTRIDHRRTSIAATMASLSMDDFVELEKTIEKEESRNNTSLCLIDETISSEGSFVDPINTRMIKETFTLFLSQQQQDTLRNDDQNNRSNEQRSESERQMHAAEIVQAHWRGYQTRAENVRNHHPVVHILDKLRSQQFQSSSSLTIRERMMQIVKEFSESSALSLTAYLHFLRDIEPIIGCCLEIRYLIAQQGLLRLFFILMKCCNRSGPSTILLSKVLTILRLFTVKHDLTVKLIEKSEYVKDFTMLLLKFYQNNGHEIFEQLCFLLQLIVKDDQARRKLRANRSFTEAIEYIYKRIFNKLIVEDEKHRQQARSTPKQPTKLTHRRTTVLNQTTTLHPTPKSMRSLSEAQNENFAKNIFSIEQFMRIFYSD</sequence>
<dbReference type="AlphaFoldDB" id="A0A815R969"/>
<proteinExistence type="predicted"/>
<dbReference type="Proteomes" id="UP000663852">
    <property type="component" value="Unassembled WGS sequence"/>
</dbReference>
<dbReference type="Pfam" id="PF00307">
    <property type="entry name" value="CH"/>
    <property type="match status" value="1"/>
</dbReference>
<organism evidence="7 8">
    <name type="scientific">Adineta ricciae</name>
    <name type="common">Rotifer</name>
    <dbReference type="NCBI Taxonomy" id="249248"/>
    <lineage>
        <taxon>Eukaryota</taxon>
        <taxon>Metazoa</taxon>
        <taxon>Spiralia</taxon>
        <taxon>Gnathifera</taxon>
        <taxon>Rotifera</taxon>
        <taxon>Eurotatoria</taxon>
        <taxon>Bdelloidea</taxon>
        <taxon>Adinetida</taxon>
        <taxon>Adinetidae</taxon>
        <taxon>Adineta</taxon>
    </lineage>
</organism>
<evidence type="ECO:0000313" key="6">
    <source>
        <dbReference type="EMBL" id="CAF1171641.1"/>
    </source>
</evidence>
<feature type="compositionally biased region" description="Basic and acidic residues" evidence="4">
    <location>
        <begin position="941"/>
        <end position="960"/>
    </location>
</feature>
<dbReference type="PROSITE" id="PS50021">
    <property type="entry name" value="CH"/>
    <property type="match status" value="1"/>
</dbReference>
<dbReference type="InterPro" id="IPR036872">
    <property type="entry name" value="CH_dom_sf"/>
</dbReference>
<dbReference type="GO" id="GO:0005516">
    <property type="term" value="F:calmodulin binding"/>
    <property type="evidence" value="ECO:0007669"/>
    <property type="project" value="UniProtKB-KW"/>
</dbReference>
<dbReference type="InterPro" id="IPR001715">
    <property type="entry name" value="CH_dom"/>
</dbReference>
<accession>A0A815R969</accession>
<dbReference type="CDD" id="cd23767">
    <property type="entry name" value="IQCD"/>
    <property type="match status" value="1"/>
</dbReference>
<evidence type="ECO:0000259" key="5">
    <source>
        <dbReference type="PROSITE" id="PS50021"/>
    </source>
</evidence>
<dbReference type="Gene3D" id="1.10.418.10">
    <property type="entry name" value="Calponin-like domain"/>
    <property type="match status" value="2"/>
</dbReference>
<evidence type="ECO:0000313" key="7">
    <source>
        <dbReference type="EMBL" id="CAF1474075.1"/>
    </source>
</evidence>
<feature type="compositionally biased region" description="Acidic residues" evidence="4">
    <location>
        <begin position="845"/>
        <end position="855"/>
    </location>
</feature>
<keyword evidence="8" id="KW-1185">Reference proteome</keyword>
<evidence type="ECO:0000256" key="2">
    <source>
        <dbReference type="ARBA" id="ARBA00022490"/>
    </source>
</evidence>
<reference evidence="7" key="1">
    <citation type="submission" date="2021-02" db="EMBL/GenBank/DDBJ databases">
        <authorList>
            <person name="Nowell W R."/>
        </authorList>
    </citation>
    <scope>NUCLEOTIDE SEQUENCE</scope>
</reference>
<feature type="region of interest" description="Disordered" evidence="4">
    <location>
        <begin position="937"/>
        <end position="960"/>
    </location>
</feature>
<feature type="domain" description="Calponin-homology (CH)" evidence="5">
    <location>
        <begin position="423"/>
        <end position="535"/>
    </location>
</feature>
<keyword evidence="3" id="KW-0112">Calmodulin-binding</keyword>
<dbReference type="EMBL" id="CAJNOR010004087">
    <property type="protein sequence ID" value="CAF1474075.1"/>
    <property type="molecule type" value="Genomic_DNA"/>
</dbReference>
<dbReference type="EMBL" id="CAJNOJ010000131">
    <property type="protein sequence ID" value="CAF1171641.1"/>
    <property type="molecule type" value="Genomic_DNA"/>
</dbReference>
<dbReference type="GO" id="GO:0000922">
    <property type="term" value="C:spindle pole"/>
    <property type="evidence" value="ECO:0007669"/>
    <property type="project" value="TreeGrafter"/>
</dbReference>
<dbReference type="PANTHER" id="PTHR22706">
    <property type="entry name" value="ASSEMBLY FACTOR FOR SPINDLE MICROTUBULES"/>
    <property type="match status" value="1"/>
</dbReference>
<dbReference type="GO" id="GO:0051295">
    <property type="term" value="P:establishment of meiotic spindle localization"/>
    <property type="evidence" value="ECO:0007669"/>
    <property type="project" value="TreeGrafter"/>
</dbReference>
<comment type="caution">
    <text evidence="7">The sequence shown here is derived from an EMBL/GenBank/DDBJ whole genome shotgun (WGS) entry which is preliminary data.</text>
</comment>
<evidence type="ECO:0000256" key="1">
    <source>
        <dbReference type="ARBA" id="ARBA00004496"/>
    </source>
</evidence>
<dbReference type="Proteomes" id="UP000663828">
    <property type="component" value="Unassembled WGS sequence"/>
</dbReference>
<name>A0A815R969_ADIRI</name>
<dbReference type="GO" id="GO:0007051">
    <property type="term" value="P:spindle organization"/>
    <property type="evidence" value="ECO:0007669"/>
    <property type="project" value="TreeGrafter"/>
</dbReference>
<dbReference type="SUPFAM" id="SSF47576">
    <property type="entry name" value="Calponin-homology domain, CH-domain"/>
    <property type="match status" value="1"/>
</dbReference>